<proteinExistence type="inferred from homology"/>
<gene>
    <name evidence="6" type="primary">ppk2</name>
    <name evidence="6" type="ORF">CNE99_05420</name>
</gene>
<dbReference type="GO" id="GO:0008976">
    <property type="term" value="F:polyphosphate kinase activity"/>
    <property type="evidence" value="ECO:0007669"/>
    <property type="project" value="UniProtKB-UniRule"/>
</dbReference>
<evidence type="ECO:0000256" key="1">
    <source>
        <dbReference type="ARBA" id="ARBA00009924"/>
    </source>
</evidence>
<evidence type="ECO:0000313" key="7">
    <source>
        <dbReference type="Proteomes" id="UP000219327"/>
    </source>
</evidence>
<comment type="function">
    <text evidence="4">Uses inorganic polyphosphate (polyP) as a donor to convert GDP to GTP or ADP to ATP.</text>
</comment>
<dbReference type="EMBL" id="NTKD01000023">
    <property type="protein sequence ID" value="PDH39556.1"/>
    <property type="molecule type" value="Genomic_DNA"/>
</dbReference>
<comment type="subunit">
    <text evidence="4">Homotetramer.</text>
</comment>
<dbReference type="AlphaFoldDB" id="A0A2A5WTV5"/>
<accession>A0A2A5WTV5</accession>
<evidence type="ECO:0000259" key="5">
    <source>
        <dbReference type="Pfam" id="PF03976"/>
    </source>
</evidence>
<feature type="domain" description="Polyphosphate kinase-2-related" evidence="5">
    <location>
        <begin position="74"/>
        <end position="296"/>
    </location>
</feature>
<reference evidence="6 7" key="1">
    <citation type="submission" date="2017-08" db="EMBL/GenBank/DDBJ databases">
        <title>Fine stratification of microbial communities through a metagenomic profile of the photic zone.</title>
        <authorList>
            <person name="Haro-Moreno J.M."/>
            <person name="Lopez-Perez M."/>
            <person name="De La Torre J."/>
            <person name="Picazo A."/>
            <person name="Camacho A."/>
            <person name="Rodriguez-Valera F."/>
        </authorList>
    </citation>
    <scope>NUCLEOTIDE SEQUENCE [LARGE SCALE GENOMIC DNA]</scope>
    <source>
        <strain evidence="6">MED-G24</strain>
    </source>
</reference>
<dbReference type="SUPFAM" id="SSF52540">
    <property type="entry name" value="P-loop containing nucleoside triphosphate hydrolases"/>
    <property type="match status" value="1"/>
</dbReference>
<dbReference type="PANTHER" id="PTHR34383">
    <property type="entry name" value="POLYPHOSPHATE:AMP PHOSPHOTRANSFERASE-RELATED"/>
    <property type="match status" value="1"/>
</dbReference>
<evidence type="ECO:0000256" key="2">
    <source>
        <dbReference type="ARBA" id="ARBA00022679"/>
    </source>
</evidence>
<protein>
    <recommendedName>
        <fullName evidence="4">ADP/GDP-polyphosphate phosphotransferase</fullName>
        <ecNumber evidence="4">2.7.4.-</ecNumber>
    </recommendedName>
    <alternativeName>
        <fullName evidence="4">Polyphosphate kinase PPK2</fullName>
    </alternativeName>
</protein>
<dbReference type="InterPro" id="IPR027417">
    <property type="entry name" value="P-loop_NTPase"/>
</dbReference>
<dbReference type="Proteomes" id="UP000219327">
    <property type="component" value="Unassembled WGS sequence"/>
</dbReference>
<dbReference type="NCBIfam" id="TIGR03707">
    <property type="entry name" value="PPK2_P_aer"/>
    <property type="match status" value="1"/>
</dbReference>
<dbReference type="InterPro" id="IPR022488">
    <property type="entry name" value="PPK2-related"/>
</dbReference>
<evidence type="ECO:0000256" key="4">
    <source>
        <dbReference type="RuleBase" id="RU369062"/>
    </source>
</evidence>
<dbReference type="PANTHER" id="PTHR34383:SF1">
    <property type="entry name" value="ADP-POLYPHOSPHATE PHOSPHOTRANSFERASE"/>
    <property type="match status" value="1"/>
</dbReference>
<keyword evidence="3 4" id="KW-0418">Kinase</keyword>
<keyword evidence="2 4" id="KW-0808">Transferase</keyword>
<evidence type="ECO:0000256" key="3">
    <source>
        <dbReference type="ARBA" id="ARBA00022777"/>
    </source>
</evidence>
<dbReference type="Gene3D" id="3.40.50.300">
    <property type="entry name" value="P-loop containing nucleotide triphosphate hydrolases"/>
    <property type="match status" value="1"/>
</dbReference>
<evidence type="ECO:0000313" key="6">
    <source>
        <dbReference type="EMBL" id="PDH39556.1"/>
    </source>
</evidence>
<dbReference type="EC" id="2.7.4.-" evidence="4"/>
<comment type="caution">
    <text evidence="6">The sequence shown here is derived from an EMBL/GenBank/DDBJ whole genome shotgun (WGS) entry which is preliminary data.</text>
</comment>
<dbReference type="Pfam" id="PF03976">
    <property type="entry name" value="PPK2"/>
    <property type="match status" value="1"/>
</dbReference>
<name>A0A2A5WTV5_9GAMM</name>
<dbReference type="InterPro" id="IPR022486">
    <property type="entry name" value="PPK2_PA0141"/>
</dbReference>
<dbReference type="GO" id="GO:0006793">
    <property type="term" value="P:phosphorus metabolic process"/>
    <property type="evidence" value="ECO:0007669"/>
    <property type="project" value="InterPro"/>
</dbReference>
<sequence>MSDGARFLDETLGSPVFSGDEYESLISTLEAADPRAPIANVEPVEPGTEVTSDLISRYFNGHLYPYEERLPLRSYYETKVRLQIELVKLQNWVQENGKRLVLVFEGRDTAGKGSSIRAFMEYLNPRKAKVVALDKPTDEERGQWYFQRYIKELPSRGEMAFFDRSWYNRAGVERVMGFCTQAEYDDFIEHVPIFEKMLATSGIHVVKFYLSVSQHEQARRVDERRTNPLKHWKLSPNDIEAQRRWDDYTDAKNKLFELTDSVHAPWTIVKTEDKQRGRLEAMKFALNQFDYDDKDEEVIGQPDPLIVTPARNLLDSEGRAHMID</sequence>
<comment type="similarity">
    <text evidence="1 4">Belongs to the polyphosphate kinase 2 (PPK2) family. Class I subfamily.</text>
</comment>
<organism evidence="6 7">
    <name type="scientific">OM182 bacterium MED-G24</name>
    <dbReference type="NCBI Taxonomy" id="1986255"/>
    <lineage>
        <taxon>Bacteria</taxon>
        <taxon>Pseudomonadati</taxon>
        <taxon>Pseudomonadota</taxon>
        <taxon>Gammaproteobacteria</taxon>
        <taxon>OMG group</taxon>
        <taxon>OM182 clade</taxon>
    </lineage>
</organism>